<evidence type="ECO:0000313" key="5">
    <source>
        <dbReference type="EMBL" id="MFA0813296.1"/>
    </source>
</evidence>
<evidence type="ECO:0000313" key="6">
    <source>
        <dbReference type="Proteomes" id="UP001569428"/>
    </source>
</evidence>
<feature type="domain" description="FAD-binding" evidence="4">
    <location>
        <begin position="2"/>
        <end position="202"/>
    </location>
</feature>
<dbReference type="PANTHER" id="PTHR43004">
    <property type="entry name" value="TRK SYSTEM POTASSIUM UPTAKE PROTEIN"/>
    <property type="match status" value="1"/>
</dbReference>
<reference evidence="5 6" key="1">
    <citation type="submission" date="2024-08" db="EMBL/GenBank/DDBJ databases">
        <authorList>
            <person name="Ishaq N."/>
        </authorList>
    </citation>
    <scope>NUCLEOTIDE SEQUENCE [LARGE SCALE GENOMIC DNA]</scope>
    <source>
        <strain evidence="5 6">DSM 18651</strain>
    </source>
</reference>
<keyword evidence="6" id="KW-1185">Reference proteome</keyword>
<accession>A0ABV4P4K4</accession>
<dbReference type="InterPro" id="IPR050641">
    <property type="entry name" value="RIFMO-like"/>
</dbReference>
<dbReference type="Gene3D" id="3.50.50.60">
    <property type="entry name" value="FAD/NAD(P)-binding domain"/>
    <property type="match status" value="1"/>
</dbReference>
<dbReference type="InterPro" id="IPR002938">
    <property type="entry name" value="FAD-bd"/>
</dbReference>
<protein>
    <submittedName>
        <fullName evidence="5">FAD-dependent oxidoreductase</fullName>
    </submittedName>
</protein>
<keyword evidence="3" id="KW-0274">FAD</keyword>
<dbReference type="Pfam" id="PF01494">
    <property type="entry name" value="FAD_binding_3"/>
    <property type="match status" value="2"/>
</dbReference>
<evidence type="ECO:0000256" key="1">
    <source>
        <dbReference type="ARBA" id="ARBA00001974"/>
    </source>
</evidence>
<comment type="caution">
    <text evidence="5">The sequence shown here is derived from an EMBL/GenBank/DDBJ whole genome shotgun (WGS) entry which is preliminary data.</text>
</comment>
<evidence type="ECO:0000256" key="3">
    <source>
        <dbReference type="ARBA" id="ARBA00022827"/>
    </source>
</evidence>
<proteinExistence type="predicted"/>
<dbReference type="PANTHER" id="PTHR43004:SF19">
    <property type="entry name" value="BINDING MONOOXYGENASE, PUTATIVE (JCVI)-RELATED"/>
    <property type="match status" value="1"/>
</dbReference>
<evidence type="ECO:0000256" key="2">
    <source>
        <dbReference type="ARBA" id="ARBA00022630"/>
    </source>
</evidence>
<sequence length="353" mass="38260">MKVLIVGGGPTGLTAALELARRGLHAKVIDRRDSTSTLSRAVGITSRSLELLSHSGVAEKLIEEGVAVRSACIYLGNRLALELPLHSGRIYFPTILGLPQDRTEAIMANRLKGWGVEVGYQIELQGLREEPNGVVALFSEGTEERFDLIIGADGVRSTVRKAAGIAYPGFDLEDRWSIADVDTEGWPPREKFTLVKASSGIVAVAVPIGEDRHRLVASCDNAIGAFPMGLKVRKIYREGTFKISVRQAESYSKGRICLAGDAAHCHSPVGGRGMNLGIADAAELAKRVVDGSLAGYSEFRHREDKKVMDITERGRKMISGKSLKARLEFRALLALANSLPALKRKLGQFAVEF</sequence>
<name>A0ABV4P4K4_9GAMM</name>
<feature type="domain" description="FAD-binding" evidence="4">
    <location>
        <begin position="237"/>
        <end position="287"/>
    </location>
</feature>
<dbReference type="InterPro" id="IPR036188">
    <property type="entry name" value="FAD/NAD-bd_sf"/>
</dbReference>
<comment type="cofactor">
    <cofactor evidence="1">
        <name>FAD</name>
        <dbReference type="ChEBI" id="CHEBI:57692"/>
    </cofactor>
</comment>
<keyword evidence="2" id="KW-0285">Flavoprotein</keyword>
<dbReference type="Proteomes" id="UP001569428">
    <property type="component" value="Unassembled WGS sequence"/>
</dbReference>
<dbReference type="PRINTS" id="PR00420">
    <property type="entry name" value="RNGMNOXGNASE"/>
</dbReference>
<gene>
    <name evidence="5" type="ORF">ACCI49_20555</name>
</gene>
<organism evidence="5 6">
    <name type="scientific">Microbulbifer epialgicus</name>
    <dbReference type="NCBI Taxonomy" id="393907"/>
    <lineage>
        <taxon>Bacteria</taxon>
        <taxon>Pseudomonadati</taxon>
        <taxon>Pseudomonadota</taxon>
        <taxon>Gammaproteobacteria</taxon>
        <taxon>Cellvibrionales</taxon>
        <taxon>Microbulbiferaceae</taxon>
        <taxon>Microbulbifer</taxon>
    </lineage>
</organism>
<dbReference type="EMBL" id="JBGMEK010000083">
    <property type="protein sequence ID" value="MFA0813296.1"/>
    <property type="molecule type" value="Genomic_DNA"/>
</dbReference>
<dbReference type="SUPFAM" id="SSF51905">
    <property type="entry name" value="FAD/NAD(P)-binding domain"/>
    <property type="match status" value="1"/>
</dbReference>
<dbReference type="RefSeq" id="WP_371841100.1">
    <property type="nucleotide sequence ID" value="NZ_JBGMEK010000083.1"/>
</dbReference>
<dbReference type="Gene3D" id="3.30.70.2450">
    <property type="match status" value="1"/>
</dbReference>
<evidence type="ECO:0000259" key="4">
    <source>
        <dbReference type="Pfam" id="PF01494"/>
    </source>
</evidence>